<organism evidence="2 3">
    <name type="scientific">Polarella glacialis</name>
    <name type="common">Dinoflagellate</name>
    <dbReference type="NCBI Taxonomy" id="89957"/>
    <lineage>
        <taxon>Eukaryota</taxon>
        <taxon>Sar</taxon>
        <taxon>Alveolata</taxon>
        <taxon>Dinophyceae</taxon>
        <taxon>Suessiales</taxon>
        <taxon>Suessiaceae</taxon>
        <taxon>Polarella</taxon>
    </lineage>
</organism>
<dbReference type="Proteomes" id="UP000654075">
    <property type="component" value="Unassembled WGS sequence"/>
</dbReference>
<dbReference type="EMBL" id="CAJNNV010000053">
    <property type="protein sequence ID" value="CAE8581270.1"/>
    <property type="molecule type" value="Genomic_DNA"/>
</dbReference>
<gene>
    <name evidence="2" type="ORF">PGLA1383_LOCUS299</name>
</gene>
<sequence>MTGRPSCSCFGSGTRSQLPCRSDIRSCQERWLKQLLQACAAFQTCLPSPWLRRSAGWAGDPPAVDHKSNSNSNSNNNKKKSNNNNNNSNNNNNNDDNNNMAFCRPAWLRACCRCSHECSQRRRPQTQLRPWWLWRAVMTLCCGRLPAGFSNEELLARSCRQQTTTQTKQTTTTNKQQQQQQTTTAAAATTTATQRRQQQWI</sequence>
<name>A0A813D6H2_POLGL</name>
<evidence type="ECO:0000256" key="1">
    <source>
        <dbReference type="SAM" id="MobiDB-lite"/>
    </source>
</evidence>
<comment type="caution">
    <text evidence="2">The sequence shown here is derived from an EMBL/GenBank/DDBJ whole genome shotgun (WGS) entry which is preliminary data.</text>
</comment>
<accession>A0A813D6H2</accession>
<proteinExistence type="predicted"/>
<protein>
    <submittedName>
        <fullName evidence="2">Uncharacterized protein</fullName>
    </submittedName>
</protein>
<evidence type="ECO:0000313" key="3">
    <source>
        <dbReference type="Proteomes" id="UP000654075"/>
    </source>
</evidence>
<feature type="region of interest" description="Disordered" evidence="1">
    <location>
        <begin position="57"/>
        <end position="96"/>
    </location>
</feature>
<dbReference type="AlphaFoldDB" id="A0A813D6H2"/>
<keyword evidence="3" id="KW-1185">Reference proteome</keyword>
<feature type="compositionally biased region" description="Low complexity" evidence="1">
    <location>
        <begin position="69"/>
        <end position="96"/>
    </location>
</feature>
<reference evidence="2" key="1">
    <citation type="submission" date="2021-02" db="EMBL/GenBank/DDBJ databases">
        <authorList>
            <person name="Dougan E. K."/>
            <person name="Rhodes N."/>
            <person name="Thang M."/>
            <person name="Chan C."/>
        </authorList>
    </citation>
    <scope>NUCLEOTIDE SEQUENCE</scope>
</reference>
<evidence type="ECO:0000313" key="2">
    <source>
        <dbReference type="EMBL" id="CAE8581270.1"/>
    </source>
</evidence>